<dbReference type="EMBL" id="BAABHA010000002">
    <property type="protein sequence ID" value="GAA4375779.1"/>
    <property type="molecule type" value="Genomic_DNA"/>
</dbReference>
<feature type="region of interest" description="Disordered" evidence="1">
    <location>
        <begin position="129"/>
        <end position="151"/>
    </location>
</feature>
<keyword evidence="3" id="KW-1185">Reference proteome</keyword>
<comment type="caution">
    <text evidence="2">The sequence shown here is derived from an EMBL/GenBank/DDBJ whole genome shotgun (WGS) entry which is preliminary data.</text>
</comment>
<evidence type="ECO:0000313" key="3">
    <source>
        <dbReference type="Proteomes" id="UP001500454"/>
    </source>
</evidence>
<accession>A0ABP8IVP4</accession>
<protein>
    <submittedName>
        <fullName evidence="2">Uncharacterized protein</fullName>
    </submittedName>
</protein>
<dbReference type="Proteomes" id="UP001500454">
    <property type="component" value="Unassembled WGS sequence"/>
</dbReference>
<sequence>MVQPGPYSALINQHRTMEKKEVQHQVHLGAATQLLTGDLQEETNRAGLDNNLQRWIEDLKDTNNPQMHDIIVDLQALKAHFGGGTIDSKLVAQLLHRLGENTGKVADIAEGNTRPRVVALGEALLQAARNIQRNQTSPEEDLREDSANRGA</sequence>
<proteinExistence type="predicted"/>
<name>A0ABP8IVP4_9BACT</name>
<evidence type="ECO:0000313" key="2">
    <source>
        <dbReference type="EMBL" id="GAA4375779.1"/>
    </source>
</evidence>
<evidence type="ECO:0000256" key="1">
    <source>
        <dbReference type="SAM" id="MobiDB-lite"/>
    </source>
</evidence>
<organism evidence="2 3">
    <name type="scientific">Hymenobacter koreensis</name>
    <dbReference type="NCBI Taxonomy" id="1084523"/>
    <lineage>
        <taxon>Bacteria</taxon>
        <taxon>Pseudomonadati</taxon>
        <taxon>Bacteroidota</taxon>
        <taxon>Cytophagia</taxon>
        <taxon>Cytophagales</taxon>
        <taxon>Hymenobacteraceae</taxon>
        <taxon>Hymenobacter</taxon>
    </lineage>
</organism>
<reference evidence="3" key="1">
    <citation type="journal article" date="2019" name="Int. J. Syst. Evol. Microbiol.">
        <title>The Global Catalogue of Microorganisms (GCM) 10K type strain sequencing project: providing services to taxonomists for standard genome sequencing and annotation.</title>
        <authorList>
            <consortium name="The Broad Institute Genomics Platform"/>
            <consortium name="The Broad Institute Genome Sequencing Center for Infectious Disease"/>
            <person name="Wu L."/>
            <person name="Ma J."/>
        </authorList>
    </citation>
    <scope>NUCLEOTIDE SEQUENCE [LARGE SCALE GENOMIC DNA]</scope>
    <source>
        <strain evidence="3">JCM 17924</strain>
    </source>
</reference>
<gene>
    <name evidence="2" type="ORF">GCM10023186_08940</name>
</gene>